<dbReference type="GO" id="GO:0000974">
    <property type="term" value="C:Prp19 complex"/>
    <property type="evidence" value="ECO:0007669"/>
    <property type="project" value="TreeGrafter"/>
</dbReference>
<dbReference type="PANTHER" id="PTHR13264:SF5">
    <property type="entry name" value="PRE-MRNA-SPLICING FACTOR SYF2"/>
    <property type="match status" value="1"/>
</dbReference>
<organism evidence="11 12">
    <name type="scientific">Vanrija pseudolonga</name>
    <dbReference type="NCBI Taxonomy" id="143232"/>
    <lineage>
        <taxon>Eukaryota</taxon>
        <taxon>Fungi</taxon>
        <taxon>Dikarya</taxon>
        <taxon>Basidiomycota</taxon>
        <taxon>Agaricomycotina</taxon>
        <taxon>Tremellomycetes</taxon>
        <taxon>Trichosporonales</taxon>
        <taxon>Trichosporonaceae</taxon>
        <taxon>Vanrija</taxon>
    </lineage>
</organism>
<evidence type="ECO:0000256" key="7">
    <source>
        <dbReference type="ARBA" id="ARBA00023187"/>
    </source>
</evidence>
<comment type="similarity">
    <text evidence="3 9">Belongs to the SYF2 family.</text>
</comment>
<comment type="subunit">
    <text evidence="9">May be part of a spliceosome complex.</text>
</comment>
<sequence>MPPRRREEKSMAPSPSPALRSSRSRSQMSEVEALPEPVLPVTEESAEEEDAAEDDNDETEDAEADEPAEAQAPAKPSIEDRKAKLKELRLRMNQSAADNRKDLVADHQKAKVTAKEVQRLEKQRKLAQTLRLKADAEASGEDLERRKAWEWSIEQNERWEKKLSEQAERSDTNFHNAEDDAFKKYNKNVRTTKPDLVAYSRQKEAALGLAPGTLAPIGATSDQIAAAGPGPSSAARGLTAAEDLYRGADTLAYGDSKPSDDAIDRVISKINKDIGGKKKRKDDDEGGDVTYINERNKVFNKKIARYFDKYTKEIKASLERGTAL</sequence>
<evidence type="ECO:0000256" key="2">
    <source>
        <dbReference type="ARBA" id="ARBA00004123"/>
    </source>
</evidence>
<evidence type="ECO:0000256" key="5">
    <source>
        <dbReference type="ARBA" id="ARBA00022664"/>
    </source>
</evidence>
<evidence type="ECO:0000256" key="4">
    <source>
        <dbReference type="ARBA" id="ARBA00014745"/>
    </source>
</evidence>
<evidence type="ECO:0000256" key="3">
    <source>
        <dbReference type="ARBA" id="ARBA00010028"/>
    </source>
</evidence>
<dbReference type="EMBL" id="CP086716">
    <property type="protein sequence ID" value="WOO80497.1"/>
    <property type="molecule type" value="Genomic_DNA"/>
</dbReference>
<feature type="region of interest" description="Disordered" evidence="10">
    <location>
        <begin position="1"/>
        <end position="82"/>
    </location>
</feature>
<dbReference type="Proteomes" id="UP000827549">
    <property type="component" value="Chromosome 3"/>
</dbReference>
<feature type="compositionally biased region" description="Acidic residues" evidence="10">
    <location>
        <begin position="44"/>
        <end position="68"/>
    </location>
</feature>
<evidence type="ECO:0000313" key="12">
    <source>
        <dbReference type="Proteomes" id="UP000827549"/>
    </source>
</evidence>
<keyword evidence="5 9" id="KW-0507">mRNA processing</keyword>
<dbReference type="InterPro" id="IPR013260">
    <property type="entry name" value="mRNA_splic_SYF2"/>
</dbReference>
<reference evidence="11" key="1">
    <citation type="submission" date="2023-10" db="EMBL/GenBank/DDBJ databases">
        <authorList>
            <person name="Noh H."/>
        </authorList>
    </citation>
    <scope>NUCLEOTIDE SEQUENCE</scope>
    <source>
        <strain evidence="11">DUCC4014</strain>
    </source>
</reference>
<dbReference type="GO" id="GO:0071014">
    <property type="term" value="C:post-mRNA release spliceosomal complex"/>
    <property type="evidence" value="ECO:0007669"/>
    <property type="project" value="TreeGrafter"/>
</dbReference>
<keyword evidence="8 9" id="KW-0539">Nucleus</keyword>
<keyword evidence="12" id="KW-1185">Reference proteome</keyword>
<dbReference type="GO" id="GO:0071013">
    <property type="term" value="C:catalytic step 2 spliceosome"/>
    <property type="evidence" value="ECO:0007669"/>
    <property type="project" value="TreeGrafter"/>
</dbReference>
<feature type="compositionally biased region" description="Basic and acidic residues" evidence="10">
    <location>
        <begin position="1"/>
        <end position="10"/>
    </location>
</feature>
<evidence type="ECO:0000313" key="11">
    <source>
        <dbReference type="EMBL" id="WOO80497.1"/>
    </source>
</evidence>
<feature type="compositionally biased region" description="Low complexity" evidence="10">
    <location>
        <begin position="11"/>
        <end position="26"/>
    </location>
</feature>
<comment type="function">
    <text evidence="1 9">Involved in pre-mRNA splicing.</text>
</comment>
<evidence type="ECO:0000256" key="1">
    <source>
        <dbReference type="ARBA" id="ARBA00003777"/>
    </source>
</evidence>
<dbReference type="GO" id="GO:0000398">
    <property type="term" value="P:mRNA splicing, via spliceosome"/>
    <property type="evidence" value="ECO:0007669"/>
    <property type="project" value="UniProtKB-UniRule"/>
</dbReference>
<dbReference type="AlphaFoldDB" id="A0AAF0Y5S6"/>
<gene>
    <name evidence="11" type="primary">syf2</name>
    <name evidence="11" type="ORF">LOC62_03G004019</name>
</gene>
<dbReference type="PANTHER" id="PTHR13264">
    <property type="entry name" value="GCIP-INTERACTING PROTEIN P29"/>
    <property type="match status" value="1"/>
</dbReference>
<evidence type="ECO:0000256" key="9">
    <source>
        <dbReference type="RuleBase" id="RU367148"/>
    </source>
</evidence>
<keyword evidence="6 9" id="KW-0747">Spliceosome</keyword>
<keyword evidence="7 9" id="KW-0508">mRNA splicing</keyword>
<evidence type="ECO:0000256" key="10">
    <source>
        <dbReference type="SAM" id="MobiDB-lite"/>
    </source>
</evidence>
<comment type="subcellular location">
    <subcellularLocation>
        <location evidence="2 9">Nucleus</location>
    </subcellularLocation>
</comment>
<protein>
    <recommendedName>
        <fullName evidence="4 9">Pre-mRNA-splicing factor SYF2</fullName>
    </recommendedName>
</protein>
<evidence type="ECO:0000256" key="6">
    <source>
        <dbReference type="ARBA" id="ARBA00022728"/>
    </source>
</evidence>
<dbReference type="GeneID" id="87807260"/>
<name>A0AAF0Y5S6_9TREE</name>
<dbReference type="Pfam" id="PF08231">
    <property type="entry name" value="SYF2"/>
    <property type="match status" value="1"/>
</dbReference>
<dbReference type="RefSeq" id="XP_062626529.1">
    <property type="nucleotide sequence ID" value="XM_062770545.1"/>
</dbReference>
<proteinExistence type="inferred from homology"/>
<evidence type="ECO:0000256" key="8">
    <source>
        <dbReference type="ARBA" id="ARBA00023242"/>
    </source>
</evidence>
<accession>A0AAF0Y5S6</accession>